<feature type="transmembrane region" description="Helical" evidence="8">
    <location>
        <begin position="222"/>
        <end position="244"/>
    </location>
</feature>
<evidence type="ECO:0008006" key="11">
    <source>
        <dbReference type="Google" id="ProtNLM"/>
    </source>
</evidence>
<feature type="transmembrane region" description="Helical" evidence="8">
    <location>
        <begin position="283"/>
        <end position="302"/>
    </location>
</feature>
<proteinExistence type="inferred from homology"/>
<keyword evidence="5 8" id="KW-0812">Transmembrane</keyword>
<dbReference type="InterPro" id="IPR004776">
    <property type="entry name" value="Mem_transp_PIN-like"/>
</dbReference>
<dbReference type="PANTHER" id="PTHR36838:SF1">
    <property type="entry name" value="SLR1864 PROTEIN"/>
    <property type="match status" value="1"/>
</dbReference>
<comment type="similarity">
    <text evidence="2">Belongs to the auxin efflux carrier (TC 2.A.69) family.</text>
</comment>
<dbReference type="AlphaFoldDB" id="A0A1H4M263"/>
<dbReference type="GO" id="GO:0005886">
    <property type="term" value="C:plasma membrane"/>
    <property type="evidence" value="ECO:0007669"/>
    <property type="project" value="UniProtKB-SubCell"/>
</dbReference>
<dbReference type="Gene3D" id="1.20.1530.20">
    <property type="match status" value="1"/>
</dbReference>
<organism evidence="9 10">
    <name type="scientific">Nocardioides exalbidus</name>
    <dbReference type="NCBI Taxonomy" id="402596"/>
    <lineage>
        <taxon>Bacteria</taxon>
        <taxon>Bacillati</taxon>
        <taxon>Actinomycetota</taxon>
        <taxon>Actinomycetes</taxon>
        <taxon>Propionibacteriales</taxon>
        <taxon>Nocardioidaceae</taxon>
        <taxon>Nocardioides</taxon>
    </lineage>
</organism>
<evidence type="ECO:0000256" key="1">
    <source>
        <dbReference type="ARBA" id="ARBA00004651"/>
    </source>
</evidence>
<dbReference type="STRING" id="402596.SAMN04489844_1025"/>
<evidence type="ECO:0000256" key="8">
    <source>
        <dbReference type="SAM" id="Phobius"/>
    </source>
</evidence>
<dbReference type="GO" id="GO:0055085">
    <property type="term" value="P:transmembrane transport"/>
    <property type="evidence" value="ECO:0007669"/>
    <property type="project" value="InterPro"/>
</dbReference>
<feature type="transmembrane region" description="Helical" evidence="8">
    <location>
        <begin position="162"/>
        <end position="178"/>
    </location>
</feature>
<keyword evidence="4" id="KW-1003">Cell membrane</keyword>
<feature type="transmembrane region" description="Helical" evidence="8">
    <location>
        <begin position="37"/>
        <end position="56"/>
    </location>
</feature>
<dbReference type="Pfam" id="PF03547">
    <property type="entry name" value="Mem_trans"/>
    <property type="match status" value="1"/>
</dbReference>
<keyword evidence="7 8" id="KW-0472">Membrane</keyword>
<evidence type="ECO:0000313" key="10">
    <source>
        <dbReference type="Proteomes" id="UP000198742"/>
    </source>
</evidence>
<feature type="transmembrane region" description="Helical" evidence="8">
    <location>
        <begin position="190"/>
        <end position="210"/>
    </location>
</feature>
<dbReference type="InterPro" id="IPR038770">
    <property type="entry name" value="Na+/solute_symporter_sf"/>
</dbReference>
<gene>
    <name evidence="9" type="ORF">SAMN04489844_1025</name>
</gene>
<dbReference type="PANTHER" id="PTHR36838">
    <property type="entry name" value="AUXIN EFFLUX CARRIER FAMILY PROTEIN"/>
    <property type="match status" value="1"/>
</dbReference>
<reference evidence="10" key="1">
    <citation type="submission" date="2016-10" db="EMBL/GenBank/DDBJ databases">
        <authorList>
            <person name="Varghese N."/>
            <person name="Submissions S."/>
        </authorList>
    </citation>
    <scope>NUCLEOTIDE SEQUENCE [LARGE SCALE GENOMIC DNA]</scope>
    <source>
        <strain evidence="10">DSM 22017</strain>
    </source>
</reference>
<evidence type="ECO:0000256" key="7">
    <source>
        <dbReference type="ARBA" id="ARBA00023136"/>
    </source>
</evidence>
<sequence length="303" mass="31275">MDLLIGFTTILVVIAAGVGLAHVGVLDARSQRTLGEIAFFVASPALMVVTISKVHLETATKNLVASSISLAVCFVLYVVLARLRWRLSSGPLLIGALTSSYVNAGNLGLAVAAYVVGDITVVVPALLVQMMVVQPAALVMLDRITGRGEGFGKAARRLVTNPLTVAAVIGVVLALTGWRLPEVAEAPLELMAGAAIPMMLMSYGAALRLSPALGKAGHNGEVLLATVLKLAVMPVVAWAVGAALGLEGTVLLGVVVTAALPTAQNIFLHATRYRVGEDVARETILITTLASLPVVLLIAVVLG</sequence>
<dbReference type="Proteomes" id="UP000198742">
    <property type="component" value="Unassembled WGS sequence"/>
</dbReference>
<keyword evidence="6 8" id="KW-1133">Transmembrane helix</keyword>
<dbReference type="RefSeq" id="WP_090968151.1">
    <property type="nucleotide sequence ID" value="NZ_FNRT01000002.1"/>
</dbReference>
<evidence type="ECO:0000256" key="3">
    <source>
        <dbReference type="ARBA" id="ARBA00022448"/>
    </source>
</evidence>
<dbReference type="EMBL" id="FNRT01000002">
    <property type="protein sequence ID" value="SEB77119.1"/>
    <property type="molecule type" value="Genomic_DNA"/>
</dbReference>
<accession>A0A1H4M263</accession>
<name>A0A1H4M263_9ACTN</name>
<keyword evidence="10" id="KW-1185">Reference proteome</keyword>
<evidence type="ECO:0000256" key="4">
    <source>
        <dbReference type="ARBA" id="ARBA00022475"/>
    </source>
</evidence>
<feature type="transmembrane region" description="Helical" evidence="8">
    <location>
        <begin position="250"/>
        <end position="271"/>
    </location>
</feature>
<dbReference type="OrthoDB" id="5405318at2"/>
<keyword evidence="3" id="KW-0813">Transport</keyword>
<evidence type="ECO:0000256" key="5">
    <source>
        <dbReference type="ARBA" id="ARBA00022692"/>
    </source>
</evidence>
<evidence type="ECO:0000256" key="6">
    <source>
        <dbReference type="ARBA" id="ARBA00022989"/>
    </source>
</evidence>
<evidence type="ECO:0000313" key="9">
    <source>
        <dbReference type="EMBL" id="SEB77119.1"/>
    </source>
</evidence>
<feature type="transmembrane region" description="Helical" evidence="8">
    <location>
        <begin position="6"/>
        <end position="25"/>
    </location>
</feature>
<feature type="transmembrane region" description="Helical" evidence="8">
    <location>
        <begin position="92"/>
        <end position="115"/>
    </location>
</feature>
<feature type="transmembrane region" description="Helical" evidence="8">
    <location>
        <begin position="121"/>
        <end position="141"/>
    </location>
</feature>
<evidence type="ECO:0000256" key="2">
    <source>
        <dbReference type="ARBA" id="ARBA00010145"/>
    </source>
</evidence>
<comment type="subcellular location">
    <subcellularLocation>
        <location evidence="1">Cell membrane</location>
        <topology evidence="1">Multi-pass membrane protein</topology>
    </subcellularLocation>
</comment>
<protein>
    <recommendedName>
        <fullName evidence="11">AEC family transporter</fullName>
    </recommendedName>
</protein>
<feature type="transmembrane region" description="Helical" evidence="8">
    <location>
        <begin position="62"/>
        <end position="80"/>
    </location>
</feature>